<feature type="transmembrane region" description="Helical" evidence="7">
    <location>
        <begin position="72"/>
        <end position="96"/>
    </location>
</feature>
<keyword evidence="6 7" id="KW-0472">Membrane</keyword>
<comment type="similarity">
    <text evidence="7">Belongs to the binding-protein-dependent transport system permease family.</text>
</comment>
<dbReference type="GO" id="GO:0005886">
    <property type="term" value="C:plasma membrane"/>
    <property type="evidence" value="ECO:0007669"/>
    <property type="project" value="UniProtKB-SubCell"/>
</dbReference>
<comment type="subcellular location">
    <subcellularLocation>
        <location evidence="1 7">Cell membrane</location>
        <topology evidence="1 7">Multi-pass membrane protein</topology>
    </subcellularLocation>
</comment>
<evidence type="ECO:0000313" key="10">
    <source>
        <dbReference type="Proteomes" id="UP000187074"/>
    </source>
</evidence>
<sequence length="279" mass="31032">MRSKKPPMSASTIVLQIVMVIIALIFLAPFYFLLVNSVKSLGDIMVDAANWPTAFHFDNYSKAWEMTRFPEAFVNSVIITVISNLIIALLSAMAAYRMVRSNTRFNQIVFMLFVSAMVIPFQSIMIPLLQVINFLGVNNSIVGLILSYLGLGIPLSVFLFHGFVKGIPLEIEEAATVDGASPFRVFGRIVLPMLKPMMVTVIILNCLWVWNDYLLPSLILQSPELRTIPLATFAFFGQYSKQWDMALPALVLGITPIIIFFLSLQKYIVEGVAAGSVKG</sequence>
<evidence type="ECO:0000256" key="5">
    <source>
        <dbReference type="ARBA" id="ARBA00022989"/>
    </source>
</evidence>
<dbReference type="Proteomes" id="UP000187074">
    <property type="component" value="Unassembled WGS sequence"/>
</dbReference>
<reference evidence="9 10" key="1">
    <citation type="submission" date="2016-11" db="EMBL/GenBank/DDBJ databases">
        <title>Paenibacillus species isolates.</title>
        <authorList>
            <person name="Beno S.M."/>
        </authorList>
    </citation>
    <scope>NUCLEOTIDE SEQUENCE [LARGE SCALE GENOMIC DNA]</scope>
    <source>
        <strain evidence="9 10">FSL F4-0100</strain>
    </source>
</reference>
<dbReference type="PROSITE" id="PS50928">
    <property type="entry name" value="ABC_TM1"/>
    <property type="match status" value="1"/>
</dbReference>
<dbReference type="InterPro" id="IPR035906">
    <property type="entry name" value="MetI-like_sf"/>
</dbReference>
<dbReference type="EMBL" id="MRTF01000010">
    <property type="protein sequence ID" value="OME89336.1"/>
    <property type="molecule type" value="Genomic_DNA"/>
</dbReference>
<proteinExistence type="inferred from homology"/>
<dbReference type="GO" id="GO:0055085">
    <property type="term" value="P:transmembrane transport"/>
    <property type="evidence" value="ECO:0007669"/>
    <property type="project" value="InterPro"/>
</dbReference>
<dbReference type="SUPFAM" id="SSF161098">
    <property type="entry name" value="MetI-like"/>
    <property type="match status" value="1"/>
</dbReference>
<dbReference type="STRING" id="1401.BK123_26580"/>
<dbReference type="InterPro" id="IPR000515">
    <property type="entry name" value="MetI-like"/>
</dbReference>
<feature type="domain" description="ABC transmembrane type-1" evidence="8">
    <location>
        <begin position="73"/>
        <end position="263"/>
    </location>
</feature>
<dbReference type="Gene3D" id="1.10.3720.10">
    <property type="entry name" value="MetI-like"/>
    <property type="match status" value="1"/>
</dbReference>
<gene>
    <name evidence="9" type="ORF">BK123_26580</name>
</gene>
<dbReference type="PANTHER" id="PTHR43744">
    <property type="entry name" value="ABC TRANSPORTER PERMEASE PROTEIN MG189-RELATED-RELATED"/>
    <property type="match status" value="1"/>
</dbReference>
<keyword evidence="2 7" id="KW-0813">Transport</keyword>
<evidence type="ECO:0000256" key="4">
    <source>
        <dbReference type="ARBA" id="ARBA00022692"/>
    </source>
</evidence>
<dbReference type="Pfam" id="PF00528">
    <property type="entry name" value="BPD_transp_1"/>
    <property type="match status" value="1"/>
</dbReference>
<keyword evidence="5 7" id="KW-1133">Transmembrane helix</keyword>
<dbReference type="OrthoDB" id="9772609at2"/>
<protein>
    <submittedName>
        <fullName evidence="9">Sugar ABC transporter permease</fullName>
    </submittedName>
</protein>
<evidence type="ECO:0000256" key="6">
    <source>
        <dbReference type="ARBA" id="ARBA00023136"/>
    </source>
</evidence>
<evidence type="ECO:0000313" key="9">
    <source>
        <dbReference type="EMBL" id="OME89336.1"/>
    </source>
</evidence>
<organism evidence="9 10">
    <name type="scientific">Paenibacillus lautus</name>
    <name type="common">Bacillus lautus</name>
    <dbReference type="NCBI Taxonomy" id="1401"/>
    <lineage>
        <taxon>Bacteria</taxon>
        <taxon>Bacillati</taxon>
        <taxon>Bacillota</taxon>
        <taxon>Bacilli</taxon>
        <taxon>Bacillales</taxon>
        <taxon>Paenibacillaceae</taxon>
        <taxon>Paenibacillus</taxon>
    </lineage>
</organism>
<feature type="transmembrane region" description="Helical" evidence="7">
    <location>
        <begin position="12"/>
        <end position="34"/>
    </location>
</feature>
<evidence type="ECO:0000256" key="7">
    <source>
        <dbReference type="RuleBase" id="RU363032"/>
    </source>
</evidence>
<evidence type="ECO:0000256" key="1">
    <source>
        <dbReference type="ARBA" id="ARBA00004651"/>
    </source>
</evidence>
<name>A0A1R1AUU3_PAELA</name>
<feature type="transmembrane region" description="Helical" evidence="7">
    <location>
        <begin position="108"/>
        <end position="129"/>
    </location>
</feature>
<dbReference type="PANTHER" id="PTHR43744:SF12">
    <property type="entry name" value="ABC TRANSPORTER PERMEASE PROTEIN MG189-RELATED"/>
    <property type="match status" value="1"/>
</dbReference>
<evidence type="ECO:0000256" key="2">
    <source>
        <dbReference type="ARBA" id="ARBA00022448"/>
    </source>
</evidence>
<dbReference type="RefSeq" id="WP_076325363.1">
    <property type="nucleotide sequence ID" value="NZ_BOSB01000009.1"/>
</dbReference>
<dbReference type="AlphaFoldDB" id="A0A1R1AUU3"/>
<keyword evidence="3" id="KW-1003">Cell membrane</keyword>
<feature type="transmembrane region" description="Helical" evidence="7">
    <location>
        <begin position="141"/>
        <end position="164"/>
    </location>
</feature>
<accession>A0A1R1AUU3</accession>
<comment type="caution">
    <text evidence="9">The sequence shown here is derived from an EMBL/GenBank/DDBJ whole genome shotgun (WGS) entry which is preliminary data.</text>
</comment>
<dbReference type="CDD" id="cd06261">
    <property type="entry name" value="TM_PBP2"/>
    <property type="match status" value="1"/>
</dbReference>
<evidence type="ECO:0000256" key="3">
    <source>
        <dbReference type="ARBA" id="ARBA00022475"/>
    </source>
</evidence>
<feature type="transmembrane region" description="Helical" evidence="7">
    <location>
        <begin position="185"/>
        <end position="210"/>
    </location>
</feature>
<feature type="transmembrane region" description="Helical" evidence="7">
    <location>
        <begin position="245"/>
        <end position="264"/>
    </location>
</feature>
<evidence type="ECO:0000259" key="8">
    <source>
        <dbReference type="PROSITE" id="PS50928"/>
    </source>
</evidence>
<keyword evidence="4 7" id="KW-0812">Transmembrane</keyword>